<dbReference type="Pfam" id="PF22513">
    <property type="entry name" value="FitA-like_RHH"/>
    <property type="match status" value="1"/>
</dbReference>
<feature type="domain" description="Antitoxin FitA-like ribbon-helix-helix" evidence="2">
    <location>
        <begin position="10"/>
        <end position="48"/>
    </location>
</feature>
<sequence>MSQTARRGAATLTIRNVDPRLKERLRLRAARHGHSLEAELREILRRALTGDEPREPNLAEAIRKRMAPFGGVEVEPHPPVLDDEPTSLER</sequence>
<evidence type="ECO:0000256" key="1">
    <source>
        <dbReference type="SAM" id="MobiDB-lite"/>
    </source>
</evidence>
<dbReference type="RefSeq" id="WP_343897711.1">
    <property type="nucleotide sequence ID" value="NZ_BAAAFZ010000082.1"/>
</dbReference>
<evidence type="ECO:0000259" key="2">
    <source>
        <dbReference type="Pfam" id="PF22513"/>
    </source>
</evidence>
<dbReference type="Gene3D" id="1.10.1220.10">
    <property type="entry name" value="Met repressor-like"/>
    <property type="match status" value="1"/>
</dbReference>
<dbReference type="Proteomes" id="UP001501588">
    <property type="component" value="Unassembled WGS sequence"/>
</dbReference>
<dbReference type="InterPro" id="IPR013321">
    <property type="entry name" value="Arc_rbn_hlx_hlx"/>
</dbReference>
<evidence type="ECO:0000313" key="4">
    <source>
        <dbReference type="Proteomes" id="UP001501588"/>
    </source>
</evidence>
<dbReference type="EMBL" id="BAAAFZ010000082">
    <property type="protein sequence ID" value="GAA0602502.1"/>
    <property type="molecule type" value="Genomic_DNA"/>
</dbReference>
<dbReference type="InterPro" id="IPR053853">
    <property type="entry name" value="FitA-like_RHH"/>
</dbReference>
<dbReference type="InterPro" id="IPR010985">
    <property type="entry name" value="Ribbon_hlx_hlx"/>
</dbReference>
<name>A0ABP3R2R9_9PROT</name>
<comment type="caution">
    <text evidence="3">The sequence shown here is derived from an EMBL/GenBank/DDBJ whole genome shotgun (WGS) entry which is preliminary data.</text>
</comment>
<accession>A0ABP3R2R9</accession>
<feature type="compositionally biased region" description="Acidic residues" evidence="1">
    <location>
        <begin position="81"/>
        <end position="90"/>
    </location>
</feature>
<feature type="region of interest" description="Disordered" evidence="1">
    <location>
        <begin position="68"/>
        <end position="90"/>
    </location>
</feature>
<gene>
    <name evidence="3" type="ORF">GCM10009416_45430</name>
</gene>
<protein>
    <submittedName>
        <fullName evidence="3">Plasmid stabilization protein</fullName>
    </submittedName>
</protein>
<evidence type="ECO:0000313" key="3">
    <source>
        <dbReference type="EMBL" id="GAA0602502.1"/>
    </source>
</evidence>
<reference evidence="4" key="1">
    <citation type="journal article" date="2019" name="Int. J. Syst. Evol. Microbiol.">
        <title>The Global Catalogue of Microorganisms (GCM) 10K type strain sequencing project: providing services to taxonomists for standard genome sequencing and annotation.</title>
        <authorList>
            <consortium name="The Broad Institute Genomics Platform"/>
            <consortium name="The Broad Institute Genome Sequencing Center for Infectious Disease"/>
            <person name="Wu L."/>
            <person name="Ma J."/>
        </authorList>
    </citation>
    <scope>NUCLEOTIDE SEQUENCE [LARGE SCALE GENOMIC DNA]</scope>
    <source>
        <strain evidence="4">JCM 9933</strain>
    </source>
</reference>
<keyword evidence="4" id="KW-1185">Reference proteome</keyword>
<organism evidence="3 4">
    <name type="scientific">Craurococcus roseus</name>
    <dbReference type="NCBI Taxonomy" id="77585"/>
    <lineage>
        <taxon>Bacteria</taxon>
        <taxon>Pseudomonadati</taxon>
        <taxon>Pseudomonadota</taxon>
        <taxon>Alphaproteobacteria</taxon>
        <taxon>Acetobacterales</taxon>
        <taxon>Acetobacteraceae</taxon>
        <taxon>Craurococcus</taxon>
    </lineage>
</organism>
<dbReference type="SUPFAM" id="SSF47598">
    <property type="entry name" value="Ribbon-helix-helix"/>
    <property type="match status" value="1"/>
</dbReference>
<proteinExistence type="predicted"/>